<proteinExistence type="predicted"/>
<dbReference type="GO" id="GO:0005886">
    <property type="term" value="C:plasma membrane"/>
    <property type="evidence" value="ECO:0007669"/>
    <property type="project" value="UniProtKB-SubCell"/>
</dbReference>
<evidence type="ECO:0000256" key="5">
    <source>
        <dbReference type="ARBA" id="ARBA00023136"/>
    </source>
</evidence>
<keyword evidence="8" id="KW-1185">Reference proteome</keyword>
<keyword evidence="4 6" id="KW-1133">Transmembrane helix</keyword>
<feature type="transmembrane region" description="Helical" evidence="6">
    <location>
        <begin position="176"/>
        <end position="196"/>
    </location>
</feature>
<dbReference type="Pfam" id="PF03631">
    <property type="entry name" value="Virul_fac_BrkB"/>
    <property type="match status" value="1"/>
</dbReference>
<organism evidence="7 8">
    <name type="scientific">Histidinibacterium lentulum</name>
    <dbReference type="NCBI Taxonomy" id="2480588"/>
    <lineage>
        <taxon>Bacteria</taxon>
        <taxon>Pseudomonadati</taxon>
        <taxon>Pseudomonadota</taxon>
        <taxon>Alphaproteobacteria</taxon>
        <taxon>Rhodobacterales</taxon>
        <taxon>Paracoccaceae</taxon>
        <taxon>Histidinibacterium</taxon>
    </lineage>
</organism>
<evidence type="ECO:0000256" key="4">
    <source>
        <dbReference type="ARBA" id="ARBA00022989"/>
    </source>
</evidence>
<evidence type="ECO:0000313" key="8">
    <source>
        <dbReference type="Proteomes" id="UP000268016"/>
    </source>
</evidence>
<comment type="subcellular location">
    <subcellularLocation>
        <location evidence="1">Cell membrane</location>
        <topology evidence="1">Multi-pass membrane protein</topology>
    </subcellularLocation>
</comment>
<accession>A0A3N2QYL8</accession>
<feature type="transmembrane region" description="Helical" evidence="6">
    <location>
        <begin position="21"/>
        <end position="52"/>
    </location>
</feature>
<dbReference type="EMBL" id="RDRB01000006">
    <property type="protein sequence ID" value="ROU00305.1"/>
    <property type="molecule type" value="Genomic_DNA"/>
</dbReference>
<evidence type="ECO:0000313" key="7">
    <source>
        <dbReference type="EMBL" id="ROU00305.1"/>
    </source>
</evidence>
<keyword evidence="3 6" id="KW-0812">Transmembrane</keyword>
<feature type="transmembrane region" description="Helical" evidence="6">
    <location>
        <begin position="244"/>
        <end position="271"/>
    </location>
</feature>
<evidence type="ECO:0000256" key="1">
    <source>
        <dbReference type="ARBA" id="ARBA00004651"/>
    </source>
</evidence>
<feature type="transmembrane region" description="Helical" evidence="6">
    <location>
        <begin position="208"/>
        <end position="232"/>
    </location>
</feature>
<keyword evidence="2" id="KW-1003">Cell membrane</keyword>
<evidence type="ECO:0000256" key="3">
    <source>
        <dbReference type="ARBA" id="ARBA00022692"/>
    </source>
</evidence>
<dbReference type="NCBIfam" id="TIGR00765">
    <property type="entry name" value="yihY_not_rbn"/>
    <property type="match status" value="1"/>
</dbReference>
<reference evidence="7 8" key="1">
    <citation type="submission" date="2018-10" db="EMBL/GenBank/DDBJ databases">
        <title>Histidinibacterium lentulum gen. nov., sp. nov., a marine bacterium from the culture broth of Picochlorum sp. 122.</title>
        <authorList>
            <person name="Wang G."/>
        </authorList>
    </citation>
    <scope>NUCLEOTIDE SEQUENCE [LARGE SCALE GENOMIC DNA]</scope>
    <source>
        <strain evidence="7 8">B17</strain>
    </source>
</reference>
<keyword evidence="5 6" id="KW-0472">Membrane</keyword>
<dbReference type="AlphaFoldDB" id="A0A3N2QYL8"/>
<protein>
    <submittedName>
        <fullName evidence="7">YihY/virulence factor BrkB family protein</fullName>
    </submittedName>
</protein>
<comment type="caution">
    <text evidence="7">The sequence shown here is derived from an EMBL/GenBank/DDBJ whole genome shotgun (WGS) entry which is preliminary data.</text>
</comment>
<dbReference type="InterPro" id="IPR017039">
    <property type="entry name" value="Virul_fac_BrkB"/>
</dbReference>
<dbReference type="Proteomes" id="UP000268016">
    <property type="component" value="Unassembled WGS sequence"/>
</dbReference>
<evidence type="ECO:0000256" key="2">
    <source>
        <dbReference type="ARBA" id="ARBA00022475"/>
    </source>
</evidence>
<feature type="transmembrane region" description="Helical" evidence="6">
    <location>
        <begin position="92"/>
        <end position="115"/>
    </location>
</feature>
<sequence>MTGVKRMIRAMQWLGAEIDRTNLGLIAAGCAFFGVVAIFPAIAAVIALFGLVADPGIVAEQMELLHEIMPEEAYAVFSSQVMGLLNTRSDTLGWASGLSILLALWSARAGVAAVIRGLNEIHGRGNRGGLRHAIVAMTLTVSLVGVALAALILVVVAPVALAFLPLGPAEALAAETFRWTLAIAVLLAGLSLLYRFGPNPGGEARPGWFTPGAVVAVAVWLAASVGFSVYLANFGNYNRLYGSIGAVIALMMWFYISAYLVLLGAVLNRLILGHADTRRRGAPSRPPPTTPAP</sequence>
<dbReference type="RefSeq" id="WP_123642855.1">
    <property type="nucleotide sequence ID" value="NZ_ML119086.1"/>
</dbReference>
<dbReference type="PANTHER" id="PTHR30213">
    <property type="entry name" value="INNER MEMBRANE PROTEIN YHJD"/>
    <property type="match status" value="1"/>
</dbReference>
<feature type="transmembrane region" description="Helical" evidence="6">
    <location>
        <begin position="136"/>
        <end position="164"/>
    </location>
</feature>
<gene>
    <name evidence="7" type="ORF">EAT49_13740</name>
</gene>
<evidence type="ECO:0000256" key="6">
    <source>
        <dbReference type="SAM" id="Phobius"/>
    </source>
</evidence>
<name>A0A3N2QYL8_9RHOB</name>
<dbReference type="PIRSF" id="PIRSF035875">
    <property type="entry name" value="RNase_BN"/>
    <property type="match status" value="1"/>
</dbReference>
<dbReference type="PANTHER" id="PTHR30213:SF0">
    <property type="entry name" value="UPF0761 MEMBRANE PROTEIN YIHY"/>
    <property type="match status" value="1"/>
</dbReference>
<dbReference type="OrthoDB" id="9781030at2"/>